<comment type="caution">
    <text evidence="1">The sequence shown here is derived from an EMBL/GenBank/DDBJ whole genome shotgun (WGS) entry which is preliminary data.</text>
</comment>
<protein>
    <submittedName>
        <fullName evidence="1">Uncharacterized protein</fullName>
    </submittedName>
</protein>
<keyword evidence="2" id="KW-1185">Reference proteome</keyword>
<reference evidence="1" key="1">
    <citation type="journal article" date="2021" name="Microorganisms">
        <title>Phylogenomic Reconstruction and Metabolic Potential of the Genus Aminobacter.</title>
        <authorList>
            <person name="Artuso I."/>
            <person name="Turrini P."/>
            <person name="Pirolo M."/>
            <person name="Lugli G.A."/>
            <person name="Ventura M."/>
            <person name="Visca P."/>
        </authorList>
    </citation>
    <scope>NUCLEOTIDE SEQUENCE</scope>
    <source>
        <strain evidence="1">LMG 26462</strain>
    </source>
</reference>
<dbReference type="AlphaFoldDB" id="A0A9X1D452"/>
<accession>A0A9X1D452</accession>
<sequence>MSYADPDRRQYTFAEASCDFSGNNALGMIRGPKGKTGRLKWASLAVTTTIAGTTGDAKINIGNAGDADAYMAWSIGEPAVDTFRSTDDSSQTTSPLTGLEIAANTEVLIAIVEDTTGDGAGDGVLTVCIDWAQ</sequence>
<organism evidence="1 2">
    <name type="scientific">Aminobacter anthyllidis</name>
    <dbReference type="NCBI Taxonomy" id="1035067"/>
    <lineage>
        <taxon>Bacteria</taxon>
        <taxon>Pseudomonadati</taxon>
        <taxon>Pseudomonadota</taxon>
        <taxon>Alphaproteobacteria</taxon>
        <taxon>Hyphomicrobiales</taxon>
        <taxon>Phyllobacteriaceae</taxon>
        <taxon>Aminobacter</taxon>
    </lineage>
</organism>
<gene>
    <name evidence="1" type="ORF">J1C56_02060</name>
</gene>
<dbReference type="EMBL" id="JAFLWW010000001">
    <property type="protein sequence ID" value="MBT1154369.1"/>
    <property type="molecule type" value="Genomic_DNA"/>
</dbReference>
<dbReference type="Proteomes" id="UP001138921">
    <property type="component" value="Unassembled WGS sequence"/>
</dbReference>
<proteinExistence type="predicted"/>
<name>A0A9X1D452_9HYPH</name>
<evidence type="ECO:0000313" key="1">
    <source>
        <dbReference type="EMBL" id="MBT1154369.1"/>
    </source>
</evidence>
<dbReference type="RefSeq" id="WP_214385522.1">
    <property type="nucleotide sequence ID" value="NZ_JAFLWW010000001.1"/>
</dbReference>
<evidence type="ECO:0000313" key="2">
    <source>
        <dbReference type="Proteomes" id="UP001138921"/>
    </source>
</evidence>
<reference evidence="1" key="2">
    <citation type="submission" date="2021-03" db="EMBL/GenBank/DDBJ databases">
        <authorList>
            <person name="Artuso I."/>
            <person name="Turrini P."/>
            <person name="Pirolo M."/>
            <person name="Lugli G.A."/>
            <person name="Ventura M."/>
            <person name="Visca P."/>
        </authorList>
    </citation>
    <scope>NUCLEOTIDE SEQUENCE</scope>
    <source>
        <strain evidence="1">LMG 26462</strain>
    </source>
</reference>